<dbReference type="Proteomes" id="UP000244855">
    <property type="component" value="Unassembled WGS sequence"/>
</dbReference>
<dbReference type="EMBL" id="KZ805635">
    <property type="protein sequence ID" value="PVH92898.1"/>
    <property type="molecule type" value="Genomic_DNA"/>
</dbReference>
<keyword evidence="3" id="KW-1185">Reference proteome</keyword>
<evidence type="ECO:0000256" key="1">
    <source>
        <dbReference type="SAM" id="MobiDB-lite"/>
    </source>
</evidence>
<dbReference type="AlphaFoldDB" id="A0A2V1D4F5"/>
<sequence>MNRRREINRVARGYNISPYDLDTIENHLAGDICPRHPHYLLGGGVLYHKARTIVRPERTKDKGGDPTRKPSDTGPPNTSPPNTSPPNTSPPNTSPPNTSPPNTSPPNTSPPNTNPPNTSPPNTSPPNTNPPNTNPPNTNPRPDPDQPLGPTYWYPEDPKGKGYVASYELTDN</sequence>
<name>A0A2V1D4F5_9PLEO</name>
<feature type="region of interest" description="Disordered" evidence="1">
    <location>
        <begin position="54"/>
        <end position="172"/>
    </location>
</feature>
<organism evidence="2 3">
    <name type="scientific">Periconia macrospinosa</name>
    <dbReference type="NCBI Taxonomy" id="97972"/>
    <lineage>
        <taxon>Eukaryota</taxon>
        <taxon>Fungi</taxon>
        <taxon>Dikarya</taxon>
        <taxon>Ascomycota</taxon>
        <taxon>Pezizomycotina</taxon>
        <taxon>Dothideomycetes</taxon>
        <taxon>Pleosporomycetidae</taxon>
        <taxon>Pleosporales</taxon>
        <taxon>Massarineae</taxon>
        <taxon>Periconiaceae</taxon>
        <taxon>Periconia</taxon>
    </lineage>
</organism>
<evidence type="ECO:0000313" key="3">
    <source>
        <dbReference type="Proteomes" id="UP000244855"/>
    </source>
</evidence>
<protein>
    <submittedName>
        <fullName evidence="2">Uncharacterized protein</fullName>
    </submittedName>
</protein>
<proteinExistence type="predicted"/>
<accession>A0A2V1D4F5</accession>
<feature type="compositionally biased region" description="Basic and acidic residues" evidence="1">
    <location>
        <begin position="54"/>
        <end position="71"/>
    </location>
</feature>
<reference evidence="2 3" key="1">
    <citation type="journal article" date="2018" name="Sci. Rep.">
        <title>Comparative genomics provides insights into the lifestyle and reveals functional heterogeneity of dark septate endophytic fungi.</title>
        <authorList>
            <person name="Knapp D.G."/>
            <person name="Nemeth J.B."/>
            <person name="Barry K."/>
            <person name="Hainaut M."/>
            <person name="Henrissat B."/>
            <person name="Johnson J."/>
            <person name="Kuo A."/>
            <person name="Lim J.H.P."/>
            <person name="Lipzen A."/>
            <person name="Nolan M."/>
            <person name="Ohm R.A."/>
            <person name="Tamas L."/>
            <person name="Grigoriev I.V."/>
            <person name="Spatafora J.W."/>
            <person name="Nagy L.G."/>
            <person name="Kovacs G.M."/>
        </authorList>
    </citation>
    <scope>NUCLEOTIDE SEQUENCE [LARGE SCALE GENOMIC DNA]</scope>
    <source>
        <strain evidence="2 3">DSE2036</strain>
    </source>
</reference>
<evidence type="ECO:0000313" key="2">
    <source>
        <dbReference type="EMBL" id="PVH92898.1"/>
    </source>
</evidence>
<feature type="compositionally biased region" description="Pro residues" evidence="1">
    <location>
        <begin position="77"/>
        <end position="147"/>
    </location>
</feature>
<gene>
    <name evidence="2" type="ORF">DM02DRAFT_259818</name>
</gene>